<dbReference type="STRING" id="1705562.AMS69_09935"/>
<proteinExistence type="predicted"/>
<feature type="transmembrane region" description="Helical" evidence="1">
    <location>
        <begin position="346"/>
        <end position="371"/>
    </location>
</feature>
<dbReference type="AlphaFoldDB" id="A0A0M9AIJ0"/>
<keyword evidence="1" id="KW-1133">Transmembrane helix</keyword>
<comment type="caution">
    <text evidence="3">The sequence shown here is derived from an EMBL/GenBank/DDBJ whole genome shotgun (WGS) entry which is preliminary data.</text>
</comment>
<feature type="transmembrane region" description="Helical" evidence="1">
    <location>
        <begin position="235"/>
        <end position="254"/>
    </location>
</feature>
<accession>A0A0M9AIJ0</accession>
<keyword evidence="1" id="KW-0812">Transmembrane</keyword>
<dbReference type="Proteomes" id="UP000610611">
    <property type="component" value="Unassembled WGS sequence"/>
</dbReference>
<name>A0A0M9AIJ0_9EURY</name>
<dbReference type="EMBL" id="WOWB01000001">
    <property type="protein sequence ID" value="NLV06850.1"/>
    <property type="molecule type" value="Genomic_DNA"/>
</dbReference>
<feature type="transmembrane region" description="Helical" evidence="1">
    <location>
        <begin position="134"/>
        <end position="156"/>
    </location>
</feature>
<evidence type="ECO:0000313" key="5">
    <source>
        <dbReference type="Proteomes" id="UP000037729"/>
    </source>
</evidence>
<dbReference type="PATRIC" id="fig|1705562.3.peg.147"/>
<dbReference type="Proteomes" id="UP000037729">
    <property type="component" value="Unassembled WGS sequence"/>
</dbReference>
<dbReference type="EMBL" id="LIUF01000003">
    <property type="protein sequence ID" value="KOX92777.1"/>
    <property type="molecule type" value="Genomic_DNA"/>
</dbReference>
<keyword evidence="1" id="KW-0472">Membrane</keyword>
<evidence type="ECO:0000259" key="2">
    <source>
        <dbReference type="Pfam" id="PF25928"/>
    </source>
</evidence>
<reference evidence="4" key="2">
    <citation type="submission" date="2019-12" db="EMBL/GenBank/DDBJ databases">
        <title>The whole-genome sequencing of Haloarcula japonica strain pws8.</title>
        <authorList>
            <person name="Verma D.K."/>
            <person name="Gopal K."/>
            <person name="Prasad E.S."/>
        </authorList>
    </citation>
    <scope>NUCLEOTIDE SEQUENCE</scope>
    <source>
        <strain evidence="4">Pws8</strain>
    </source>
</reference>
<evidence type="ECO:0000313" key="3">
    <source>
        <dbReference type="EMBL" id="KOX92777.1"/>
    </source>
</evidence>
<keyword evidence="5" id="KW-1185">Reference proteome</keyword>
<evidence type="ECO:0000256" key="1">
    <source>
        <dbReference type="SAM" id="Phobius"/>
    </source>
</evidence>
<dbReference type="Pfam" id="PF25928">
    <property type="entry name" value="DUF7973"/>
    <property type="match status" value="1"/>
</dbReference>
<feature type="transmembrane region" description="Helical" evidence="1">
    <location>
        <begin position="307"/>
        <end position="325"/>
    </location>
</feature>
<sequence length="377" mass="38154">MIETLPLQIPVFGMGVPDLLLLIIAAFAGGAFGAAVGALPAFCFTGFMVIAGQAVAILRGSIVGQLGELGADGLATGVTGAIAFGPVFGPHISFAGGAAAAAYAAKSDGMYEPDDGDYHPAKDIAYALGTRPDILAVGGLFGIFGMVVRQVSGGLALPWDPIALGVVLSAVAHRIAFGYPLIGAGSRNILDMSPFENGEKRMATDGGSSEATTDGGVAESYRLAVEPWLPHQYRWANVAMIGLVAGLLGGWIALQTGSAFLGFGISAASLTFLNLGVEKIPVTHHMTLPASTAALAVFGGAPELGTMAAVVAILVAGVFGAYGALIGEVVQRVFYAHSDTHFDPPAAAIVVATLTVFILAVVGVFGGTSWVPALGML</sequence>
<gene>
    <name evidence="3" type="ORF">AMS69_09935</name>
    <name evidence="4" type="ORF">GOC83_12000</name>
</gene>
<dbReference type="InterPro" id="IPR058279">
    <property type="entry name" value="DUF7973"/>
</dbReference>
<evidence type="ECO:0000313" key="4">
    <source>
        <dbReference type="EMBL" id="NLV06850.1"/>
    </source>
</evidence>
<feature type="domain" description="DUF7973" evidence="2">
    <location>
        <begin position="21"/>
        <end position="373"/>
    </location>
</feature>
<protein>
    <recommendedName>
        <fullName evidence="2">DUF7973 domain-containing protein</fullName>
    </recommendedName>
</protein>
<feature type="transmembrane region" description="Helical" evidence="1">
    <location>
        <begin position="162"/>
        <end position="182"/>
    </location>
</feature>
<organism evidence="3 5">
    <name type="scientific">Haloarcula rubripromontorii</name>
    <dbReference type="NCBI Taxonomy" id="1705562"/>
    <lineage>
        <taxon>Archaea</taxon>
        <taxon>Methanobacteriati</taxon>
        <taxon>Methanobacteriota</taxon>
        <taxon>Stenosarchaea group</taxon>
        <taxon>Halobacteria</taxon>
        <taxon>Halobacteriales</taxon>
        <taxon>Haloarculaceae</taxon>
        <taxon>Haloarcula</taxon>
    </lineage>
</organism>
<reference evidence="3 5" key="1">
    <citation type="submission" date="2015-08" db="EMBL/GenBank/DDBJ databases">
        <title>Genomes of Isolates from Cabo Rojo, PR.</title>
        <authorList>
            <person name="Sanchez-Nieves R.L."/>
            <person name="Montalvo-Rodriguez R."/>
        </authorList>
    </citation>
    <scope>NUCLEOTIDE SEQUENCE [LARGE SCALE GENOMIC DNA]</scope>
    <source>
        <strain evidence="3 5">SL3</strain>
    </source>
</reference>
<feature type="transmembrane region" description="Helical" evidence="1">
    <location>
        <begin position="20"/>
        <end position="51"/>
    </location>
</feature>
<dbReference type="RefSeq" id="WP_053967930.1">
    <property type="nucleotide sequence ID" value="NZ_JAWJXX010000009.1"/>
</dbReference>